<dbReference type="EMBL" id="QVER01000014">
    <property type="protein sequence ID" value="RGB90194.1"/>
    <property type="molecule type" value="Genomic_DNA"/>
</dbReference>
<dbReference type="RefSeq" id="WP_118554293.1">
    <property type="nucleotide sequence ID" value="NZ_CABJDF010000019.1"/>
</dbReference>
<comment type="caution">
    <text evidence="1">The sequence shown here is derived from an EMBL/GenBank/DDBJ whole genome shotgun (WGS) entry which is preliminary data.</text>
</comment>
<reference evidence="1 2" key="1">
    <citation type="submission" date="2018-08" db="EMBL/GenBank/DDBJ databases">
        <title>A genome reference for cultivated species of the human gut microbiota.</title>
        <authorList>
            <person name="Zou Y."/>
            <person name="Xue W."/>
            <person name="Luo G."/>
        </authorList>
    </citation>
    <scope>NUCLEOTIDE SEQUENCE [LARGE SCALE GENOMIC DNA]</scope>
    <source>
        <strain evidence="1 2">AF32-8AC</strain>
    </source>
</reference>
<organism evidence="1 2">
    <name type="scientific">Faecalibacterium prausnitzii</name>
    <dbReference type="NCBI Taxonomy" id="853"/>
    <lineage>
        <taxon>Bacteria</taxon>
        <taxon>Bacillati</taxon>
        <taxon>Bacillota</taxon>
        <taxon>Clostridia</taxon>
        <taxon>Eubacteriales</taxon>
        <taxon>Oscillospiraceae</taxon>
        <taxon>Faecalibacterium</taxon>
    </lineage>
</organism>
<proteinExistence type="predicted"/>
<evidence type="ECO:0008006" key="3">
    <source>
        <dbReference type="Google" id="ProtNLM"/>
    </source>
</evidence>
<accession>A0A3E2U1X1</accession>
<protein>
    <recommendedName>
        <fullName evidence="3">GIY-YIG domain-containing protein</fullName>
    </recommendedName>
</protein>
<evidence type="ECO:0000313" key="2">
    <source>
        <dbReference type="Proteomes" id="UP000260991"/>
    </source>
</evidence>
<dbReference type="AlphaFoldDB" id="A0A3E2U1X1"/>
<name>A0A3E2U1X1_9FIRM</name>
<evidence type="ECO:0000313" key="1">
    <source>
        <dbReference type="EMBL" id="RGB90194.1"/>
    </source>
</evidence>
<gene>
    <name evidence="1" type="ORF">DWZ46_11285</name>
</gene>
<dbReference type="Proteomes" id="UP000260991">
    <property type="component" value="Unassembled WGS sequence"/>
</dbReference>
<sequence length="262" mass="30481">MFGTIIMDSYKSDEVELMSQYIDDLCSPMDLYGWASAGIYSFWDYYTKEILYIGLASDLYVRFRQHNGLLPISENACKFKQIRSYFSLHERLGYSILVQSPLSQPIVHRNKEQYQDFLNIPQGSPIPNYAGEEGLEHIRQAEGQLIESYKQIVGSVPPWNKIGGDVFSRKYATRSNYLHVVRAFSNGTPDNYLVSRATIRELSENPTYEWFEMQLHGLRMMMLSCGMSFEQAVAFQMKVDPYFEDQWNRIVSSKYLDKKLIV</sequence>